<dbReference type="InterPro" id="IPR014851">
    <property type="entry name" value="BCS1_N"/>
</dbReference>
<dbReference type="Pfam" id="PF08740">
    <property type="entry name" value="BCS1_N"/>
    <property type="match status" value="1"/>
</dbReference>
<evidence type="ECO:0000256" key="1">
    <source>
        <dbReference type="ARBA" id="ARBA00004434"/>
    </source>
</evidence>
<dbReference type="InterPro" id="IPR003593">
    <property type="entry name" value="AAA+_ATPase"/>
</dbReference>
<keyword evidence="6" id="KW-0472">Membrane</keyword>
<dbReference type="SMART" id="SM00382">
    <property type="entry name" value="AAA"/>
    <property type="match status" value="1"/>
</dbReference>
<reference evidence="9" key="1">
    <citation type="submission" date="2023-10" db="EMBL/GenBank/DDBJ databases">
        <authorList>
            <person name="Hackl T."/>
        </authorList>
    </citation>
    <scope>NUCLEOTIDE SEQUENCE</scope>
</reference>
<gene>
    <name evidence="9" type="ORF">KHLLAP_LOCUS10089</name>
</gene>
<dbReference type="PROSITE" id="PS00674">
    <property type="entry name" value="AAA"/>
    <property type="match status" value="1"/>
</dbReference>
<dbReference type="Pfam" id="PF00004">
    <property type="entry name" value="AAA"/>
    <property type="match status" value="1"/>
</dbReference>
<dbReference type="InterPro" id="IPR003959">
    <property type="entry name" value="ATPase_AAA_core"/>
</dbReference>
<dbReference type="GO" id="GO:0016887">
    <property type="term" value="F:ATP hydrolysis activity"/>
    <property type="evidence" value="ECO:0007669"/>
    <property type="project" value="InterPro"/>
</dbReference>
<keyword evidence="4" id="KW-0547">Nucleotide-binding</keyword>
<feature type="region of interest" description="Disordered" evidence="5">
    <location>
        <begin position="463"/>
        <end position="505"/>
    </location>
</feature>
<keyword evidence="10" id="KW-1185">Reference proteome</keyword>
<evidence type="ECO:0000313" key="10">
    <source>
        <dbReference type="Proteomes" id="UP001295740"/>
    </source>
</evidence>
<dbReference type="GO" id="GO:0005524">
    <property type="term" value="F:ATP binding"/>
    <property type="evidence" value="ECO:0007669"/>
    <property type="project" value="UniProtKB-KW"/>
</dbReference>
<feature type="transmembrane region" description="Helical" evidence="6">
    <location>
        <begin position="31"/>
        <end position="50"/>
    </location>
</feature>
<comment type="similarity">
    <text evidence="2">Belongs to the AAA ATPase family. BCS1 subfamily.</text>
</comment>
<evidence type="ECO:0000256" key="3">
    <source>
        <dbReference type="ARBA" id="ARBA00022792"/>
    </source>
</evidence>
<keyword evidence="3" id="KW-0999">Mitochondrion inner membrane</keyword>
<evidence type="ECO:0000313" key="9">
    <source>
        <dbReference type="EMBL" id="CAJ2509621.1"/>
    </source>
</evidence>
<evidence type="ECO:0000259" key="7">
    <source>
        <dbReference type="SMART" id="SM00382"/>
    </source>
</evidence>
<feature type="compositionally biased region" description="Basic and acidic residues" evidence="5">
    <location>
        <begin position="549"/>
        <end position="561"/>
    </location>
</feature>
<dbReference type="InterPro" id="IPR027417">
    <property type="entry name" value="P-loop_NTPase"/>
</dbReference>
<dbReference type="SMART" id="SM01024">
    <property type="entry name" value="BCS1_N"/>
    <property type="match status" value="1"/>
</dbReference>
<keyword evidence="6" id="KW-1133">Transmembrane helix</keyword>
<evidence type="ECO:0000256" key="6">
    <source>
        <dbReference type="SAM" id="Phobius"/>
    </source>
</evidence>
<dbReference type="InterPro" id="IPR050747">
    <property type="entry name" value="Mitochondrial_chaperone_BCS1"/>
</dbReference>
<dbReference type="InterPro" id="IPR003960">
    <property type="entry name" value="ATPase_AAA_CS"/>
</dbReference>
<protein>
    <submittedName>
        <fullName evidence="9">Uu.00g146470.m01.CDS01</fullName>
    </submittedName>
</protein>
<comment type="subcellular location">
    <subcellularLocation>
        <location evidence="1">Mitochondrion inner membrane</location>
        <topology evidence="1">Single-pass membrane protein</topology>
    </subcellularLocation>
</comment>
<sequence length="587" mass="66154">MPKPDSARLLALAGLCRRLVLQRFFKEWLKINLTTLALALSIFGAASAGIGQIQDLGRRIWNSIAKFFVSSISVSGDDKLNQEIIHWLGHHVLPRQELRSLTAQTESLSYYGSYQILAMRELGGDHRKDREPIHYMPSFGITWFFHGGNLFMVRRLDGDGTSKAPHAFKGAPKETEHLVVMCLGRSVAPIKRFFDTCQQFVDSQRESFVKVRVPNPSSYNPKWRGVLLRPIWPLETVHFDPAVKEELVEDIARYCNEETRRYYRLRGIPYRRGYLLHGPPGTGKTSLSLALAGHFELDLYLLHLPTVSGDDNLGILFQRLPDRCMVVIEDIDAVGIKRKPGEKKEYQYGCTLSGLLNVLDGVASSEGRVVFMTSNHPENLDEALIRPGRIDRIIYMGKIGQPSAKEMFLRMYASDEKDKAPVPGLEKERLEFLLQGYLLGHRDAPGVAAEGIAEWAVREQEREEQQRKEEEKAKAKAELEAEEKEAEKEKKKAYKKSEEDADKGGSRCCCVCPCFALRAKLHPEETSATKRESIRAVDEDNTTADAETQEPKDNTEARTGEPEANDSTEEKPAEPEEVVEVAIPSDA</sequence>
<dbReference type="AlphaFoldDB" id="A0AAI8VRB1"/>
<keyword evidence="6" id="KW-0812">Transmembrane</keyword>
<evidence type="ECO:0000259" key="8">
    <source>
        <dbReference type="SMART" id="SM01024"/>
    </source>
</evidence>
<feature type="region of interest" description="Disordered" evidence="5">
    <location>
        <begin position="523"/>
        <end position="587"/>
    </location>
</feature>
<dbReference type="Proteomes" id="UP001295740">
    <property type="component" value="Unassembled WGS sequence"/>
</dbReference>
<dbReference type="PANTHER" id="PTHR23070">
    <property type="entry name" value="BCS1 AAA-TYPE ATPASE"/>
    <property type="match status" value="1"/>
</dbReference>
<organism evidence="9 10">
    <name type="scientific">Anthostomella pinea</name>
    <dbReference type="NCBI Taxonomy" id="933095"/>
    <lineage>
        <taxon>Eukaryota</taxon>
        <taxon>Fungi</taxon>
        <taxon>Dikarya</taxon>
        <taxon>Ascomycota</taxon>
        <taxon>Pezizomycotina</taxon>
        <taxon>Sordariomycetes</taxon>
        <taxon>Xylariomycetidae</taxon>
        <taxon>Xylariales</taxon>
        <taxon>Xylariaceae</taxon>
        <taxon>Anthostomella</taxon>
    </lineage>
</organism>
<dbReference type="SUPFAM" id="SSF52540">
    <property type="entry name" value="P-loop containing nucleoside triphosphate hydrolases"/>
    <property type="match status" value="1"/>
</dbReference>
<feature type="domain" description="BCS1 N-terminal" evidence="8">
    <location>
        <begin position="43"/>
        <end position="237"/>
    </location>
</feature>
<dbReference type="GO" id="GO:0005743">
    <property type="term" value="C:mitochondrial inner membrane"/>
    <property type="evidence" value="ECO:0007669"/>
    <property type="project" value="UniProtKB-SubCell"/>
</dbReference>
<feature type="domain" description="AAA+ ATPase" evidence="7">
    <location>
        <begin position="270"/>
        <end position="400"/>
    </location>
</feature>
<keyword evidence="4" id="KW-0067">ATP-binding</keyword>
<proteinExistence type="inferred from homology"/>
<dbReference type="EMBL" id="CAUWAG010000012">
    <property type="protein sequence ID" value="CAJ2509621.1"/>
    <property type="molecule type" value="Genomic_DNA"/>
</dbReference>
<keyword evidence="3" id="KW-0496">Mitochondrion</keyword>
<comment type="caution">
    <text evidence="9">The sequence shown here is derived from an EMBL/GenBank/DDBJ whole genome shotgun (WGS) entry which is preliminary data.</text>
</comment>
<evidence type="ECO:0000256" key="2">
    <source>
        <dbReference type="ARBA" id="ARBA00007448"/>
    </source>
</evidence>
<accession>A0AAI8VRB1</accession>
<evidence type="ECO:0000256" key="5">
    <source>
        <dbReference type="SAM" id="MobiDB-lite"/>
    </source>
</evidence>
<evidence type="ECO:0000256" key="4">
    <source>
        <dbReference type="RuleBase" id="RU003651"/>
    </source>
</evidence>
<name>A0AAI8VRB1_9PEZI</name>
<feature type="compositionally biased region" description="Basic and acidic residues" evidence="5">
    <location>
        <begin position="523"/>
        <end position="538"/>
    </location>
</feature>
<dbReference type="Gene3D" id="3.40.50.300">
    <property type="entry name" value="P-loop containing nucleotide triphosphate hydrolases"/>
    <property type="match status" value="1"/>
</dbReference>